<evidence type="ECO:0000256" key="5">
    <source>
        <dbReference type="ARBA" id="ARBA00022692"/>
    </source>
</evidence>
<comment type="subcellular location">
    <subcellularLocation>
        <location evidence="1">Cell outer membrane</location>
    </subcellularLocation>
</comment>
<evidence type="ECO:0000259" key="12">
    <source>
        <dbReference type="Pfam" id="PF01103"/>
    </source>
</evidence>
<dbReference type="RefSeq" id="WP_183323890.1">
    <property type="nucleotide sequence ID" value="NZ_JACHXP010000001.1"/>
</dbReference>
<evidence type="ECO:0000256" key="10">
    <source>
        <dbReference type="ARBA" id="ARBA00093548"/>
    </source>
</evidence>
<dbReference type="EMBL" id="JACHXP010000001">
    <property type="protein sequence ID" value="MBB3189136.1"/>
    <property type="molecule type" value="Genomic_DNA"/>
</dbReference>
<evidence type="ECO:0000259" key="13">
    <source>
        <dbReference type="Pfam" id="PF17243"/>
    </source>
</evidence>
<evidence type="ECO:0000256" key="1">
    <source>
        <dbReference type="ARBA" id="ARBA00004442"/>
    </source>
</evidence>
<evidence type="ECO:0000256" key="8">
    <source>
        <dbReference type="ARBA" id="ARBA00023237"/>
    </source>
</evidence>
<evidence type="ECO:0000256" key="9">
    <source>
        <dbReference type="ARBA" id="ARBA00033063"/>
    </source>
</evidence>
<protein>
    <recommendedName>
        <fullName evidence="3">Translocation and assembly module subunit TamA</fullName>
    </recommendedName>
    <alternativeName>
        <fullName evidence="9">Autotransporter assembly factor TamA</fullName>
    </alternativeName>
</protein>
<dbReference type="InterPro" id="IPR039910">
    <property type="entry name" value="D15-like"/>
</dbReference>
<evidence type="ECO:0000256" key="2">
    <source>
        <dbReference type="ARBA" id="ARBA00010248"/>
    </source>
</evidence>
<dbReference type="Gene3D" id="2.40.160.50">
    <property type="entry name" value="membrane protein fhac: a member of the omp85/tpsb transporter family"/>
    <property type="match status" value="1"/>
</dbReference>
<evidence type="ECO:0000256" key="6">
    <source>
        <dbReference type="ARBA" id="ARBA00022729"/>
    </source>
</evidence>
<dbReference type="Pfam" id="PF01103">
    <property type="entry name" value="Omp85"/>
    <property type="match status" value="1"/>
</dbReference>
<feature type="domain" description="Bacterial surface antigen (D15)" evidence="12">
    <location>
        <begin position="324"/>
        <end position="619"/>
    </location>
</feature>
<accession>A0A839V9A6</accession>
<comment type="caution">
    <text evidence="14">The sequence shown here is derived from an EMBL/GenBank/DDBJ whole genome shotgun (WGS) entry which is preliminary data.</text>
</comment>
<dbReference type="Pfam" id="PF17243">
    <property type="entry name" value="POTRA_TamA_1"/>
    <property type="match status" value="1"/>
</dbReference>
<evidence type="ECO:0000313" key="14">
    <source>
        <dbReference type="EMBL" id="MBB3189136.1"/>
    </source>
</evidence>
<dbReference type="GO" id="GO:0009306">
    <property type="term" value="P:protein secretion"/>
    <property type="evidence" value="ECO:0007669"/>
    <property type="project" value="TreeGrafter"/>
</dbReference>
<reference evidence="14 15" key="1">
    <citation type="submission" date="2020-08" db="EMBL/GenBank/DDBJ databases">
        <title>Genomic Encyclopedia of Type Strains, Phase III (KMG-III): the genomes of soil and plant-associated and newly described type strains.</title>
        <authorList>
            <person name="Whitman W."/>
        </authorList>
    </citation>
    <scope>NUCLEOTIDE SEQUENCE [LARGE SCALE GENOMIC DNA]</scope>
    <source>
        <strain evidence="14 15">CECT 7282</strain>
    </source>
</reference>
<keyword evidence="8" id="KW-0998">Cell outer membrane</keyword>
<keyword evidence="15" id="KW-1185">Reference proteome</keyword>
<evidence type="ECO:0000256" key="11">
    <source>
        <dbReference type="SAM" id="SignalP"/>
    </source>
</evidence>
<keyword evidence="4" id="KW-1134">Transmembrane beta strand</keyword>
<sequence length="619" mass="69717">MNKRMFTRLGVAALCLGMSPSTLGLDARIKGVDGEVADNIQAYLEDLEAAQYRPSRLRSEVLRRVREAMRVFGYYEPELSLSLDDPQDPERVTLTIEPGEPVTIEVLELTVTGDARDDDPFQEALAAFPLEVGDPLRHAPFDSLRSRLAGLALERGFFGWRFTERRMEVRPWAGSARLYLSLDSGPRHRFGDIHFQGHHIEEERLKRLAPFDAGAPYLATDLALFNQQLGQTEWFATVSVRPRLDSERGRLALEEQAPLGWWQALDVEGAGIAPPSSPRIAAEALVASATLNTPAKPRVPIDVVVTPADRHQFELGLGYATDVGPRVRLTWDQPWINRYGHSLSHDLYLSGPEQQFSGTYEMPLDDPLRDLYRLQYGVRSKDNEDTRTLESTVEVGRLWKFDNDWEQLVYLRGTYEDFTQAGVSNQVLLLYPGIRWSRTRTRNPTFPTWGDRQRLSVEYSSDAWGSDAEFLRLTGNTEWIRMLGEHNRFVGRVGLGSIVTDDFRDVPPSLRFFTGGDRSVRGYAYESLAPEDDDGELIGGEQLLTASLEAQRRITGPWWGAAFVDTGDAFTDWGPEALKTGAGLGVRWISPVGPIRLDIAHPFDHEDAFRIHFAIGPEF</sequence>
<keyword evidence="7" id="KW-0472">Membrane</keyword>
<gene>
    <name evidence="14" type="ORF">FHR94_000354</name>
</gene>
<evidence type="ECO:0000256" key="7">
    <source>
        <dbReference type="ARBA" id="ARBA00023136"/>
    </source>
</evidence>
<name>A0A839V9A6_9GAMM</name>
<organism evidence="14 15">
    <name type="scientific">Halomonas cerina</name>
    <dbReference type="NCBI Taxonomy" id="447424"/>
    <lineage>
        <taxon>Bacteria</taxon>
        <taxon>Pseudomonadati</taxon>
        <taxon>Pseudomonadota</taxon>
        <taxon>Gammaproteobacteria</taxon>
        <taxon>Oceanospirillales</taxon>
        <taxon>Halomonadaceae</taxon>
        <taxon>Halomonas</taxon>
    </lineage>
</organism>
<feature type="chain" id="PRO_5032715214" description="Translocation and assembly module subunit TamA" evidence="11">
    <location>
        <begin position="25"/>
        <end position="619"/>
    </location>
</feature>
<dbReference type="Gene3D" id="3.10.20.310">
    <property type="entry name" value="membrane protein fhac"/>
    <property type="match status" value="3"/>
</dbReference>
<dbReference type="GO" id="GO:0009279">
    <property type="term" value="C:cell outer membrane"/>
    <property type="evidence" value="ECO:0007669"/>
    <property type="project" value="UniProtKB-SubCell"/>
</dbReference>
<comment type="subunit">
    <text evidence="10">Interacts with TamB to form the translocation and assembly module (TAM).</text>
</comment>
<proteinExistence type="inferred from homology"/>
<dbReference type="PANTHER" id="PTHR12815">
    <property type="entry name" value="SORTING AND ASSEMBLY MACHINERY SAMM50 PROTEIN FAMILY MEMBER"/>
    <property type="match status" value="1"/>
</dbReference>
<evidence type="ECO:0000256" key="3">
    <source>
        <dbReference type="ARBA" id="ARBA00015419"/>
    </source>
</evidence>
<keyword evidence="5" id="KW-0812">Transmembrane</keyword>
<dbReference type="PANTHER" id="PTHR12815:SF47">
    <property type="entry name" value="TRANSLOCATION AND ASSEMBLY MODULE SUBUNIT TAMA"/>
    <property type="match status" value="1"/>
</dbReference>
<dbReference type="AlphaFoldDB" id="A0A839V9A6"/>
<feature type="signal peptide" evidence="11">
    <location>
        <begin position="1"/>
        <end position="24"/>
    </location>
</feature>
<evidence type="ECO:0000256" key="4">
    <source>
        <dbReference type="ARBA" id="ARBA00022452"/>
    </source>
</evidence>
<dbReference type="InterPro" id="IPR000184">
    <property type="entry name" value="Bac_surfAg_D15"/>
</dbReference>
<dbReference type="InterPro" id="IPR035243">
    <property type="entry name" value="TamA_POTRA_Dom_1"/>
</dbReference>
<comment type="similarity">
    <text evidence="2">Belongs to the TamA family.</text>
</comment>
<evidence type="ECO:0000313" key="15">
    <source>
        <dbReference type="Proteomes" id="UP000547614"/>
    </source>
</evidence>
<keyword evidence="6 11" id="KW-0732">Signal</keyword>
<feature type="domain" description="TamA POTRA" evidence="13">
    <location>
        <begin position="28"/>
        <end position="98"/>
    </location>
</feature>
<dbReference type="Proteomes" id="UP000547614">
    <property type="component" value="Unassembled WGS sequence"/>
</dbReference>
<dbReference type="GO" id="GO:0097347">
    <property type="term" value="C:TAM protein secretion complex"/>
    <property type="evidence" value="ECO:0007669"/>
    <property type="project" value="TreeGrafter"/>
</dbReference>